<sequence length="95" mass="10852">MEPFKCDLCQGNGARDKSLENEMTLEIELLNDENDKLFKQLKQAKIDPKGQRSSIVLNVDNMVILVLNAKLNHSLTRFCGAKDKTRPEQIWVPSH</sequence>
<reference evidence="2" key="1">
    <citation type="submission" date="2020-05" db="EMBL/GenBank/DDBJ databases">
        <title>WGS assembly of Panicum virgatum.</title>
        <authorList>
            <person name="Lovell J.T."/>
            <person name="Jenkins J."/>
            <person name="Shu S."/>
            <person name="Juenger T.E."/>
            <person name="Schmutz J."/>
        </authorList>
    </citation>
    <scope>NUCLEOTIDE SEQUENCE</scope>
    <source>
        <strain evidence="2">AP13</strain>
    </source>
</reference>
<organism evidence="2 3">
    <name type="scientific">Panicum virgatum</name>
    <name type="common">Blackwell switchgrass</name>
    <dbReference type="NCBI Taxonomy" id="38727"/>
    <lineage>
        <taxon>Eukaryota</taxon>
        <taxon>Viridiplantae</taxon>
        <taxon>Streptophyta</taxon>
        <taxon>Embryophyta</taxon>
        <taxon>Tracheophyta</taxon>
        <taxon>Spermatophyta</taxon>
        <taxon>Magnoliopsida</taxon>
        <taxon>Liliopsida</taxon>
        <taxon>Poales</taxon>
        <taxon>Poaceae</taxon>
        <taxon>PACMAD clade</taxon>
        <taxon>Panicoideae</taxon>
        <taxon>Panicodae</taxon>
        <taxon>Paniceae</taxon>
        <taxon>Panicinae</taxon>
        <taxon>Panicum</taxon>
        <taxon>Panicum sect. Hiantes</taxon>
    </lineage>
</organism>
<keyword evidence="1" id="KW-0175">Coiled coil</keyword>
<name>A0A8T0Q473_PANVG</name>
<keyword evidence="3" id="KW-1185">Reference proteome</keyword>
<comment type="caution">
    <text evidence="2">The sequence shown here is derived from an EMBL/GenBank/DDBJ whole genome shotgun (WGS) entry which is preliminary data.</text>
</comment>
<dbReference type="AlphaFoldDB" id="A0A8T0Q473"/>
<protein>
    <submittedName>
        <fullName evidence="2">Uncharacterized protein</fullName>
    </submittedName>
</protein>
<evidence type="ECO:0000313" key="2">
    <source>
        <dbReference type="EMBL" id="KAG2565094.1"/>
    </source>
</evidence>
<evidence type="ECO:0000256" key="1">
    <source>
        <dbReference type="SAM" id="Coils"/>
    </source>
</evidence>
<feature type="coiled-coil region" evidence="1">
    <location>
        <begin position="20"/>
        <end position="47"/>
    </location>
</feature>
<gene>
    <name evidence="2" type="ORF">PVAP13_7NG043089</name>
</gene>
<dbReference type="Proteomes" id="UP000823388">
    <property type="component" value="Chromosome 7N"/>
</dbReference>
<proteinExistence type="predicted"/>
<accession>A0A8T0Q473</accession>
<dbReference type="EMBL" id="CM029050">
    <property type="protein sequence ID" value="KAG2565094.1"/>
    <property type="molecule type" value="Genomic_DNA"/>
</dbReference>
<evidence type="ECO:0000313" key="3">
    <source>
        <dbReference type="Proteomes" id="UP000823388"/>
    </source>
</evidence>